<dbReference type="STRING" id="1962155.B1813_11090"/>
<proteinExistence type="predicted"/>
<dbReference type="RefSeq" id="WP_139794791.1">
    <property type="nucleotide sequence ID" value="NZ_MWIH01000005.1"/>
</dbReference>
<organism evidence="1 2">
    <name type="scientific">Saccharomonospora piscinae</name>
    <dbReference type="NCBI Taxonomy" id="687388"/>
    <lineage>
        <taxon>Bacteria</taxon>
        <taxon>Bacillati</taxon>
        <taxon>Actinomycetota</taxon>
        <taxon>Actinomycetes</taxon>
        <taxon>Pseudonocardiales</taxon>
        <taxon>Pseudonocardiaceae</taxon>
        <taxon>Saccharomonospora</taxon>
    </lineage>
</organism>
<protein>
    <submittedName>
        <fullName evidence="1">Molecular chaperone Hsp90</fullName>
    </submittedName>
</protein>
<reference evidence="1 2" key="1">
    <citation type="submission" date="2017-02" db="EMBL/GenBank/DDBJ databases">
        <title>Draft genome of Saccharomonospora sp. 154.</title>
        <authorList>
            <person name="Alonso-Carmona G.S."/>
            <person name="De La Haba R."/>
            <person name="Vera-Gargallo B."/>
            <person name="Sandoval-Trujillo A.H."/>
            <person name="Ramirez-Duran N."/>
            <person name="Ventosa A."/>
        </authorList>
    </citation>
    <scope>NUCLEOTIDE SEQUENCE [LARGE SCALE GENOMIC DNA]</scope>
    <source>
        <strain evidence="1 2">LRS4.154</strain>
    </source>
</reference>
<dbReference type="EMBL" id="MWIH01000005">
    <property type="protein sequence ID" value="OQO93206.1"/>
    <property type="molecule type" value="Genomic_DNA"/>
</dbReference>
<keyword evidence="2" id="KW-1185">Reference proteome</keyword>
<gene>
    <name evidence="1" type="ORF">B1813_11090</name>
</gene>
<name>A0A1V9A853_SACPI</name>
<dbReference type="SUPFAM" id="SSF55874">
    <property type="entry name" value="ATPase domain of HSP90 chaperone/DNA topoisomerase II/histidine kinase"/>
    <property type="match status" value="1"/>
</dbReference>
<accession>A0A1V9A853</accession>
<evidence type="ECO:0000313" key="2">
    <source>
        <dbReference type="Proteomes" id="UP000192591"/>
    </source>
</evidence>
<dbReference type="InterPro" id="IPR036890">
    <property type="entry name" value="HATPase_C_sf"/>
</dbReference>
<dbReference type="NCBIfam" id="NF047352">
    <property type="entry name" value="P_loop_sacsin"/>
    <property type="match status" value="1"/>
</dbReference>
<dbReference type="Gene3D" id="3.30.565.10">
    <property type="entry name" value="Histidine kinase-like ATPase, C-terminal domain"/>
    <property type="match status" value="1"/>
</dbReference>
<comment type="caution">
    <text evidence="1">The sequence shown here is derived from an EMBL/GenBank/DDBJ whole genome shotgun (WGS) entry which is preliminary data.</text>
</comment>
<dbReference type="Proteomes" id="UP000192591">
    <property type="component" value="Unassembled WGS sequence"/>
</dbReference>
<evidence type="ECO:0000313" key="1">
    <source>
        <dbReference type="EMBL" id="OQO93206.1"/>
    </source>
</evidence>
<dbReference type="AlphaFoldDB" id="A0A1V9A853"/>
<sequence>MLSSGDLDELRQAVLRSWRDSPTRFTEDTQAERDLLRGAYRDRVFVELAQNAADAAALAGRPGRLRVSVVDGELRVANTGAPLDRRGVAALASLRASGKPPSGQGLVGRFGVGFAAVLAVTAEPRVVSRTGGVAFSERRTRQVWEAPEVPVLRLPWPLPEDEPPLPEGFDTEVRLPLRDDPGPLLEQVAAEVADVLLVLPWLAEVEVGQRRWTRRTEGGTADASDEVVLTLPGERRARWLTHRGEGCVWALPLADDGAPRPLPGDPGDVLHAPTPTDERLSLPVRLLTTAVPLEPSRRRVLASAGTPEVTRALHAAAAAYPGLVRALPPRHRLALVPRPHFPLSDVDAVLRERVTGQLADAEWVASAEGGSLPGRRARVLDLAAARLVELVAELVPDLAAAPLCGRDAARTAAVAGARPLGVAELAEALTGVERPPSWWHAVYTELHAAVERSEVDPDELGALPVPLTDGRTVPGARGALLLDDAEGAVSAVSAMSAVAELAIPGLHVVHPDAAHPLLHRLGARRAGPADLLAAPPVAAAVDRSVDDALAGLDVEPLAEAVLSWLSSAPGLPEPERAALGALALPSVHGPRRADELLLPDAAILPVLDPDAVGDDAPLDVLARDLAQRWDRDTLVRAGVRDTFPVGHATTDESEPAVADLDLVADDAWPAALRLLASEPATWRVLSAPDGRLRDWLAAHALLAGRSPGQWRLASARAAAGLFDPVPDVGLGDDLLVAVGVRTGVVGLAVRDADDAALVCARLGDPDRTVPPGVVLRAHGALSGLQPDDVEPPARVRTLAGSVCDAADAVVLDAPWLLGVWPADRLVAAAEFADAAALADVLDLPLASDETTVRPDDDGEFAAWAELPAIVEVADLLGADLPDGGVLVHDELTVGGVAVPWWHDGEFGTAHASDSPDGLARAFAWEAGRWTERVVVERLLDDPGPRTVLG</sequence>